<keyword evidence="4" id="KW-1185">Reference proteome</keyword>
<evidence type="ECO:0000313" key="4">
    <source>
        <dbReference type="Proteomes" id="UP000050961"/>
    </source>
</evidence>
<accession>A0A023CZV8</accession>
<evidence type="ECO:0000259" key="2">
    <source>
        <dbReference type="Pfam" id="PF03413"/>
    </source>
</evidence>
<dbReference type="PATRIC" id="fig|1423806.3.peg.334"/>
<dbReference type="PROSITE" id="PS51257">
    <property type="entry name" value="PROKAR_LIPOPROTEIN"/>
    <property type="match status" value="1"/>
</dbReference>
<feature type="region of interest" description="Disordered" evidence="1">
    <location>
        <begin position="110"/>
        <end position="132"/>
    </location>
</feature>
<feature type="domain" description="PepSY" evidence="2">
    <location>
        <begin position="139"/>
        <end position="197"/>
    </location>
</feature>
<dbReference type="InterPro" id="IPR025711">
    <property type="entry name" value="PepSY"/>
</dbReference>
<evidence type="ECO:0000256" key="1">
    <source>
        <dbReference type="SAM" id="MobiDB-lite"/>
    </source>
</evidence>
<gene>
    <name evidence="3" type="ORF">FD15_GL000326</name>
</gene>
<name>A0A023CZV8_9LACO</name>
<dbReference type="Pfam" id="PF03413">
    <property type="entry name" value="PepSY"/>
    <property type="match status" value="2"/>
</dbReference>
<organism evidence="3 4">
    <name type="scientific">Liquorilactobacillus sucicola DSM 21376 = JCM 15457</name>
    <dbReference type="NCBI Taxonomy" id="1423806"/>
    <lineage>
        <taxon>Bacteria</taxon>
        <taxon>Bacillati</taxon>
        <taxon>Bacillota</taxon>
        <taxon>Bacilli</taxon>
        <taxon>Lactobacillales</taxon>
        <taxon>Lactobacillaceae</taxon>
        <taxon>Liquorilactobacillus</taxon>
    </lineage>
</organism>
<comment type="caution">
    <text evidence="3">The sequence shown here is derived from an EMBL/GenBank/DDBJ whole genome shotgun (WGS) entry which is preliminary data.</text>
</comment>
<dbReference type="eggNOG" id="COG3212">
    <property type="taxonomic scope" value="Bacteria"/>
</dbReference>
<feature type="domain" description="PepSY" evidence="2">
    <location>
        <begin position="56"/>
        <end position="107"/>
    </location>
</feature>
<proteinExistence type="predicted"/>
<reference evidence="3 4" key="1">
    <citation type="journal article" date="2015" name="Genome Announc.">
        <title>Expanding the biotechnology potential of lactobacilli through comparative genomics of 213 strains and associated genera.</title>
        <authorList>
            <person name="Sun Z."/>
            <person name="Harris H.M."/>
            <person name="McCann A."/>
            <person name="Guo C."/>
            <person name="Argimon S."/>
            <person name="Zhang W."/>
            <person name="Yang X."/>
            <person name="Jeffery I.B."/>
            <person name="Cooney J.C."/>
            <person name="Kagawa T.F."/>
            <person name="Liu W."/>
            <person name="Song Y."/>
            <person name="Salvetti E."/>
            <person name="Wrobel A."/>
            <person name="Rasinkangas P."/>
            <person name="Parkhill J."/>
            <person name="Rea M.C."/>
            <person name="O'Sullivan O."/>
            <person name="Ritari J."/>
            <person name="Douillard F.P."/>
            <person name="Paul Ross R."/>
            <person name="Yang R."/>
            <person name="Briner A.E."/>
            <person name="Felis G.E."/>
            <person name="de Vos W.M."/>
            <person name="Barrangou R."/>
            <person name="Klaenhammer T.R."/>
            <person name="Caufield P.W."/>
            <person name="Cui Y."/>
            <person name="Zhang H."/>
            <person name="O'Toole P.W."/>
        </authorList>
    </citation>
    <scope>NUCLEOTIDE SEQUENCE [LARGE SCALE GENOMIC DNA]</scope>
    <source>
        <strain evidence="3 4">DSM 21376</strain>
    </source>
</reference>
<dbReference type="AlphaFoldDB" id="A0A023CZV8"/>
<dbReference type="EMBL" id="AYZF01000008">
    <property type="protein sequence ID" value="KRN06771.1"/>
    <property type="molecule type" value="Genomic_DNA"/>
</dbReference>
<protein>
    <recommendedName>
        <fullName evidence="2">PepSY domain-containing protein</fullName>
    </recommendedName>
</protein>
<evidence type="ECO:0000313" key="3">
    <source>
        <dbReference type="EMBL" id="KRN06771.1"/>
    </source>
</evidence>
<dbReference type="Proteomes" id="UP000050961">
    <property type="component" value="Unassembled WGS sequence"/>
</dbReference>
<dbReference type="STRING" id="1423806.FD15_GL000326"/>
<feature type="region of interest" description="Disordered" evidence="1">
    <location>
        <begin position="21"/>
        <end position="50"/>
    </location>
</feature>
<dbReference type="OrthoDB" id="2943484at2"/>
<dbReference type="RefSeq" id="WP_034989472.1">
    <property type="nucleotide sequence ID" value="NZ_AYZF01000008.1"/>
</dbReference>
<feature type="compositionally biased region" description="Basic and acidic residues" evidence="1">
    <location>
        <begin position="40"/>
        <end position="50"/>
    </location>
</feature>
<sequence>MKKLSTVIFGITILGLLAGCSSSNQDDKAATSSSESTSSSERKSNQKSVFDKKVRVSASDAIAIYQDAYPNTDITSIELDATFGKYYYEVEGVDDDKEYSLKVDALNKDVSQKRQEQLDNDERNGSKRNEDKLNLDNLISVKRAAAIAEKSVGAGQAFEWSMDKDMGTTYWEVKVKNGSKQVEVKVNAQTGKVLEKETDD</sequence>
<dbReference type="Gene3D" id="3.10.450.40">
    <property type="match status" value="2"/>
</dbReference>